<dbReference type="Gene3D" id="2.40.128.130">
    <property type="entry name" value="Autotransporter beta-domain"/>
    <property type="match status" value="1"/>
</dbReference>
<dbReference type="PANTHER" id="PTHR24216:SF65">
    <property type="entry name" value="PAXILLIN-LIKE PROTEIN 1"/>
    <property type="match status" value="1"/>
</dbReference>
<dbReference type="InterPro" id="IPR036709">
    <property type="entry name" value="Autotransporte_beta_dom_sf"/>
</dbReference>
<evidence type="ECO:0000256" key="1">
    <source>
        <dbReference type="SAM" id="MobiDB-lite"/>
    </source>
</evidence>
<dbReference type="EMBL" id="BAABIZ010000013">
    <property type="protein sequence ID" value="GAA5109163.1"/>
    <property type="molecule type" value="Genomic_DNA"/>
</dbReference>
<dbReference type="InterPro" id="IPR012332">
    <property type="entry name" value="Autotransporter_pectin_lyase_C"/>
</dbReference>
<dbReference type="RefSeq" id="WP_345116593.1">
    <property type="nucleotide sequence ID" value="NZ_BAABIZ010000013.1"/>
</dbReference>
<feature type="region of interest" description="Disordered" evidence="1">
    <location>
        <begin position="635"/>
        <end position="743"/>
    </location>
</feature>
<dbReference type="InterPro" id="IPR011050">
    <property type="entry name" value="Pectin_lyase_fold/virulence"/>
</dbReference>
<dbReference type="SUPFAM" id="SSF51126">
    <property type="entry name" value="Pectin lyase-like"/>
    <property type="match status" value="1"/>
</dbReference>
<organism evidence="3 4">
    <name type="scientific">Bartonella jaculi</name>
    <dbReference type="NCBI Taxonomy" id="686226"/>
    <lineage>
        <taxon>Bacteria</taxon>
        <taxon>Pseudomonadati</taxon>
        <taxon>Pseudomonadota</taxon>
        <taxon>Alphaproteobacteria</taxon>
        <taxon>Hyphomicrobiales</taxon>
        <taxon>Bartonellaceae</taxon>
        <taxon>Bartonella</taxon>
    </lineage>
</organism>
<evidence type="ECO:0000313" key="3">
    <source>
        <dbReference type="EMBL" id="GAA5109163.1"/>
    </source>
</evidence>
<keyword evidence="4" id="KW-1185">Reference proteome</keyword>
<dbReference type="Proteomes" id="UP001500864">
    <property type="component" value="Unassembled WGS sequence"/>
</dbReference>
<sequence length="1071" mass="117199">MISVFANYVFLCIFTTIVLYFLHINHVHASKDLCDSEAEFYTCGDGKKHVFKDKTYHLKSSQEMSPDTTPIAAIYVEGAGTAVDASQITVTGDNSDKISAYGAYVRDGGQLILVDSNFKDIPSLHAQNAVISMTRGSMKGSSHAIYASGKKTDIALVTVNVEIAPDNLHAKGIGIVSGFDAMVRMSDTTVTFNEIGAFLTRFGGRYLLDNMTVNGKGKKESSKVNGIERDVIPEAFEIYQAGDVHLRSSSLQLADMHGFLIKNFSGYLDANGNLIQKNGSLDNFKKTDIKIERSNISVQGEGTYGLYFHLLSPKEFAEILGQNNEQSSEAQTIITGAASVYLKKTNFAVPDGIAIYVTGADGYGAENTIELSEETKVSGDLLLKAENNASISLKADASTLKGGMRAEDVSIVDLQLLHGSTWFLTKRKHKGSQELDSTDSLLSSLSLSDSTLVFDQDVSHGYQTLRIGKEMDRGEIESVDIDKIKGTVIYEGKYKEAYNAQGNVQIKLSTFLDNDGSFVPQKTDRILIYGDVSGTTLVDMQNMQNLKKTSDKKVFEGRDQSISLIQVSGSAQEDSFKLINSYTTVNGFPYQYRLRGYGPSSSFGEADVTQRLVAGEGDFWDFRLEGIYIKPDPIAPTPIDPIPTPSTPISPAPPPSVPSDPVEPRPIDPTPTSSTPISPAPPLSVPSDPVEPRPIDPTPTPSTPVSPAPPPSVPSDPVEPRPIDPTPIPSVPEDPSPVPVEPAIQPEPRIRAVVPQLPTYLLLPNALFQAGFMDLTTQNKKLKTRRSASSRFLKGDEITALFVCGYGGTYHYASNLSAFEYGYGAEFDYNAFEAGVLLKKIESLYSRTFFGLMGTYGNFSLHPQNVEQSKKSRFDKWSVAAYGSQQHDMGFYMDEVFSYGLFRGDVFTLARGKTTTLKGKQLNASMTSGKAFTIGHKGVIFDPQVQLIYQHLQFDRVYDVDNIDVDMGKFAQWTGRIGARLSKTLSTSKIGRIVSFYSTLYFSHSFGDRQFVHFKDAFQLGSFGSSVEAGLGFNARLSAKFALYGDLSYQHKLTKAGFSGVSFSGSLRYRF</sequence>
<dbReference type="PROSITE" id="PS51208">
    <property type="entry name" value="AUTOTRANSPORTER"/>
    <property type="match status" value="1"/>
</dbReference>
<dbReference type="SMART" id="SM00869">
    <property type="entry name" value="Autotransporter"/>
    <property type="match status" value="1"/>
</dbReference>
<dbReference type="PANTHER" id="PTHR24216">
    <property type="entry name" value="PAXILLIN-RELATED"/>
    <property type="match status" value="1"/>
</dbReference>
<feature type="compositionally biased region" description="Pro residues" evidence="1">
    <location>
        <begin position="635"/>
        <end position="658"/>
    </location>
</feature>
<dbReference type="Pfam" id="PF03797">
    <property type="entry name" value="Autotransporter"/>
    <property type="match status" value="1"/>
</dbReference>
<evidence type="ECO:0000259" key="2">
    <source>
        <dbReference type="PROSITE" id="PS51208"/>
    </source>
</evidence>
<evidence type="ECO:0000313" key="4">
    <source>
        <dbReference type="Proteomes" id="UP001500864"/>
    </source>
</evidence>
<proteinExistence type="predicted"/>
<comment type="caution">
    <text evidence="3">The sequence shown here is derived from an EMBL/GenBank/DDBJ whole genome shotgun (WGS) entry which is preliminary data.</text>
</comment>
<name>A0ABP9N6E6_9HYPH</name>
<dbReference type="InterPro" id="IPR006315">
    <property type="entry name" value="OM_autotransptr_brl_dom"/>
</dbReference>
<accession>A0ABP9N6E6</accession>
<dbReference type="SUPFAM" id="SSF103515">
    <property type="entry name" value="Autotransporter"/>
    <property type="match status" value="1"/>
</dbReference>
<reference evidence="4" key="1">
    <citation type="journal article" date="2019" name="Int. J. Syst. Evol. Microbiol.">
        <title>The Global Catalogue of Microorganisms (GCM) 10K type strain sequencing project: providing services to taxonomists for standard genome sequencing and annotation.</title>
        <authorList>
            <consortium name="The Broad Institute Genomics Platform"/>
            <consortium name="The Broad Institute Genome Sequencing Center for Infectious Disease"/>
            <person name="Wu L."/>
            <person name="Ma J."/>
        </authorList>
    </citation>
    <scope>NUCLEOTIDE SEQUENCE [LARGE SCALE GENOMIC DNA]</scope>
    <source>
        <strain evidence="4">JCM 17712</strain>
    </source>
</reference>
<dbReference type="Gene3D" id="2.160.20.20">
    <property type="match status" value="1"/>
</dbReference>
<dbReference type="InterPro" id="IPR005546">
    <property type="entry name" value="Autotransporte_beta"/>
</dbReference>
<feature type="domain" description="Autotransporter" evidence="2">
    <location>
        <begin position="794"/>
        <end position="1071"/>
    </location>
</feature>
<gene>
    <name evidence="3" type="ORF">GCM10023261_11890</name>
</gene>
<feature type="compositionally biased region" description="Pro residues" evidence="1">
    <location>
        <begin position="723"/>
        <end position="740"/>
    </location>
</feature>
<protein>
    <recommendedName>
        <fullName evidence="2">Autotransporter domain-containing protein</fullName>
    </recommendedName>
</protein>
<feature type="compositionally biased region" description="Pro residues" evidence="1">
    <location>
        <begin position="695"/>
        <end position="714"/>
    </location>
</feature>
<dbReference type="NCBIfam" id="TIGR01414">
    <property type="entry name" value="autotrans_barl"/>
    <property type="match status" value="1"/>
</dbReference>